<organism evidence="15 16">
    <name type="scientific">Niveomyces insectorum RCEF 264</name>
    <dbReference type="NCBI Taxonomy" id="1081102"/>
    <lineage>
        <taxon>Eukaryota</taxon>
        <taxon>Fungi</taxon>
        <taxon>Dikarya</taxon>
        <taxon>Ascomycota</taxon>
        <taxon>Pezizomycotina</taxon>
        <taxon>Sordariomycetes</taxon>
        <taxon>Hypocreomycetidae</taxon>
        <taxon>Hypocreales</taxon>
        <taxon>Cordycipitaceae</taxon>
        <taxon>Niveomyces</taxon>
    </lineage>
</organism>
<keyword evidence="6" id="KW-0547">Nucleotide-binding</keyword>
<evidence type="ECO:0000313" key="15">
    <source>
        <dbReference type="EMBL" id="OAA65730.1"/>
    </source>
</evidence>
<dbReference type="InterPro" id="IPR004365">
    <property type="entry name" value="NA-bd_OB_tRNA"/>
</dbReference>
<dbReference type="Gene3D" id="2.40.50.140">
    <property type="entry name" value="Nucleic acid-binding proteins"/>
    <property type="match status" value="1"/>
</dbReference>
<keyword evidence="16" id="KW-1185">Reference proteome</keyword>
<feature type="coiled-coil region" evidence="12">
    <location>
        <begin position="92"/>
        <end position="133"/>
    </location>
</feature>
<evidence type="ECO:0000256" key="5">
    <source>
        <dbReference type="ARBA" id="ARBA00022598"/>
    </source>
</evidence>
<evidence type="ECO:0000256" key="6">
    <source>
        <dbReference type="ARBA" id="ARBA00022741"/>
    </source>
</evidence>
<keyword evidence="5" id="KW-0436">Ligase</keyword>
<dbReference type="PROSITE" id="PS50862">
    <property type="entry name" value="AA_TRNA_LIGASE_II"/>
    <property type="match status" value="1"/>
</dbReference>
<dbReference type="PRINTS" id="PR01042">
    <property type="entry name" value="TRNASYNTHASP"/>
</dbReference>
<dbReference type="Pfam" id="PF20917">
    <property type="entry name" value="AsnRS_N"/>
    <property type="match status" value="1"/>
</dbReference>
<keyword evidence="12" id="KW-0175">Coiled coil</keyword>
<dbReference type="InterPro" id="IPR045864">
    <property type="entry name" value="aa-tRNA-synth_II/BPL/LPL"/>
</dbReference>
<dbReference type="GO" id="GO:0005524">
    <property type="term" value="F:ATP binding"/>
    <property type="evidence" value="ECO:0007669"/>
    <property type="project" value="UniProtKB-KW"/>
</dbReference>
<evidence type="ECO:0000256" key="3">
    <source>
        <dbReference type="ARBA" id="ARBA00012816"/>
    </source>
</evidence>
<sequence>MASAASDPAVRVEKMEPPAKVYVDTDAGKDDETADGSEAKPYKSLAYAYIQHLATLAGKEFLLRASATTPAGGDPADAASRLQWKAPAKSAVKKAQTLLDGHKKKLARAEQVLAKEEEQRQQRAKNLEAAKAVKIVADPALPAARTFKLWQKDLPLGDPAQGVAGPRVRVFGRIHRLRVQKQATFLTLKDGYGHLQCVLAAGPLTQTYEALLFAQETALWLYGELRTVPAGATAPDGRELHVDYYEVYGRAPGDAEAITNVVASGQQDPWEADMLDKRHLVLRGDKASAVLKLRSLLYEEFVLGYRARRLAAVSPPAFVQTQVEGGATLFRVPYYHEDAYLTQSSQLYLETCLPSLGDVYCIEKSFRAEKSLTRRHLAEYTHVEAELDGIDFGDLLTHIEDMICGVVDAVLADPAGRALVQLLNPGFAPPARPFKRMRYAEAIAWLNAQDPPVLNEEGAPHVFGDDIAEAAERRMVDTLNVPVLLTHFPVEVKAFYMKKDPADPRVTESVDVLMPNVGEIVGGSMRMEGYEELLAAFKSKGLDPAPYYWYLDQRKYGTSPHGGYGLGLERFLAWMANQHTVRTCCLYPRFMGRAKP</sequence>
<feature type="region of interest" description="Disordered" evidence="13">
    <location>
        <begin position="1"/>
        <end position="37"/>
    </location>
</feature>
<keyword evidence="7" id="KW-0067">ATP-binding</keyword>
<evidence type="ECO:0000256" key="7">
    <source>
        <dbReference type="ARBA" id="ARBA00022840"/>
    </source>
</evidence>
<evidence type="ECO:0000256" key="9">
    <source>
        <dbReference type="ARBA" id="ARBA00023146"/>
    </source>
</evidence>
<dbReference type="EMBL" id="AZHD01000003">
    <property type="protein sequence ID" value="OAA65730.1"/>
    <property type="molecule type" value="Genomic_DNA"/>
</dbReference>
<dbReference type="InterPro" id="IPR004364">
    <property type="entry name" value="Aa-tRNA-synt_II"/>
</dbReference>
<dbReference type="Gene3D" id="3.30.1910.20">
    <property type="entry name" value="asparaginyl-tRNA synthetase, N-terminal domain"/>
    <property type="match status" value="1"/>
</dbReference>
<gene>
    <name evidence="15" type="ORF">SPI_02517</name>
</gene>
<dbReference type="InterPro" id="IPR002312">
    <property type="entry name" value="Asp/Asn-tRNA-synth_IIb"/>
</dbReference>
<dbReference type="EC" id="6.1.1.22" evidence="3"/>
<comment type="catalytic activity">
    <reaction evidence="11">
        <text>tRNA(Asn) + L-asparagine + ATP = L-asparaginyl-tRNA(Asn) + AMP + diphosphate + H(+)</text>
        <dbReference type="Rhea" id="RHEA:11180"/>
        <dbReference type="Rhea" id="RHEA-COMP:9659"/>
        <dbReference type="Rhea" id="RHEA-COMP:9674"/>
        <dbReference type="ChEBI" id="CHEBI:15378"/>
        <dbReference type="ChEBI" id="CHEBI:30616"/>
        <dbReference type="ChEBI" id="CHEBI:33019"/>
        <dbReference type="ChEBI" id="CHEBI:58048"/>
        <dbReference type="ChEBI" id="CHEBI:78442"/>
        <dbReference type="ChEBI" id="CHEBI:78515"/>
        <dbReference type="ChEBI" id="CHEBI:456215"/>
        <dbReference type="EC" id="6.1.1.22"/>
    </reaction>
</comment>
<evidence type="ECO:0000256" key="1">
    <source>
        <dbReference type="ARBA" id="ARBA00004496"/>
    </source>
</evidence>
<keyword evidence="9 15" id="KW-0030">Aminoacyl-tRNA synthetase</keyword>
<feature type="compositionally biased region" description="Basic and acidic residues" evidence="13">
    <location>
        <begin position="26"/>
        <end position="37"/>
    </location>
</feature>
<dbReference type="OrthoDB" id="1931232at2759"/>
<dbReference type="PANTHER" id="PTHR22594:SF16">
    <property type="entry name" value="ASPARAGINE--TRNA LIGASE, CYTOPLASMIC"/>
    <property type="match status" value="1"/>
</dbReference>
<proteinExistence type="inferred from homology"/>
<comment type="caution">
    <text evidence="15">The sequence shown here is derived from an EMBL/GenBank/DDBJ whole genome shotgun (WGS) entry which is preliminary data.</text>
</comment>
<accession>A0A162MRF1</accession>
<evidence type="ECO:0000256" key="11">
    <source>
        <dbReference type="ARBA" id="ARBA00047844"/>
    </source>
</evidence>
<evidence type="ECO:0000256" key="13">
    <source>
        <dbReference type="SAM" id="MobiDB-lite"/>
    </source>
</evidence>
<dbReference type="SUPFAM" id="SSF55681">
    <property type="entry name" value="Class II aaRS and biotin synthetases"/>
    <property type="match status" value="1"/>
</dbReference>
<dbReference type="Proteomes" id="UP000076874">
    <property type="component" value="Unassembled WGS sequence"/>
</dbReference>
<dbReference type="InterPro" id="IPR012340">
    <property type="entry name" value="NA-bd_OB-fold"/>
</dbReference>
<evidence type="ECO:0000256" key="2">
    <source>
        <dbReference type="ARBA" id="ARBA00008226"/>
    </source>
</evidence>
<comment type="similarity">
    <text evidence="2">Belongs to the class-II aminoacyl-tRNA synthetase family.</text>
</comment>
<evidence type="ECO:0000256" key="12">
    <source>
        <dbReference type="SAM" id="Coils"/>
    </source>
</evidence>
<dbReference type="GO" id="GO:0004816">
    <property type="term" value="F:asparagine-tRNA ligase activity"/>
    <property type="evidence" value="ECO:0007669"/>
    <property type="project" value="UniProtKB-EC"/>
</dbReference>
<protein>
    <recommendedName>
        <fullName evidence="3">asparagine--tRNA ligase</fullName>
        <ecNumber evidence="3">6.1.1.22</ecNumber>
    </recommendedName>
    <alternativeName>
        <fullName evidence="10">Asparaginyl-tRNA synthetase</fullName>
    </alternativeName>
</protein>
<evidence type="ECO:0000256" key="8">
    <source>
        <dbReference type="ARBA" id="ARBA00022917"/>
    </source>
</evidence>
<dbReference type="AlphaFoldDB" id="A0A162MRF1"/>
<dbReference type="CDD" id="cd04323">
    <property type="entry name" value="AsnRS_cyto_like_N"/>
    <property type="match status" value="1"/>
</dbReference>
<evidence type="ECO:0000256" key="10">
    <source>
        <dbReference type="ARBA" id="ARBA00029886"/>
    </source>
</evidence>
<dbReference type="GO" id="GO:0006421">
    <property type="term" value="P:asparaginyl-tRNA aminoacylation"/>
    <property type="evidence" value="ECO:0007669"/>
    <property type="project" value="EnsemblFungi"/>
</dbReference>
<dbReference type="STRING" id="1081102.A0A162MRF1"/>
<keyword evidence="4" id="KW-0963">Cytoplasm</keyword>
<dbReference type="Gene3D" id="3.30.930.10">
    <property type="entry name" value="Bira Bifunctional Protein, Domain 2"/>
    <property type="match status" value="1"/>
</dbReference>
<dbReference type="CDD" id="cd00776">
    <property type="entry name" value="AsxRS_core"/>
    <property type="match status" value="1"/>
</dbReference>
<dbReference type="GO" id="GO:1990825">
    <property type="term" value="F:sequence-specific mRNA binding"/>
    <property type="evidence" value="ECO:0007669"/>
    <property type="project" value="EnsemblFungi"/>
</dbReference>
<reference evidence="15 16" key="1">
    <citation type="journal article" date="2016" name="Genome Biol. Evol.">
        <title>Divergent and convergent evolution of fungal pathogenicity.</title>
        <authorList>
            <person name="Shang Y."/>
            <person name="Xiao G."/>
            <person name="Zheng P."/>
            <person name="Cen K."/>
            <person name="Zhan S."/>
            <person name="Wang C."/>
        </authorList>
    </citation>
    <scope>NUCLEOTIDE SEQUENCE [LARGE SCALE GENOMIC DNA]</scope>
    <source>
        <strain evidence="15 16">RCEF 264</strain>
    </source>
</reference>
<dbReference type="InterPro" id="IPR006195">
    <property type="entry name" value="aa-tRNA-synth_II"/>
</dbReference>
<dbReference type="Pfam" id="PF01336">
    <property type="entry name" value="tRNA_anti-codon"/>
    <property type="match status" value="1"/>
</dbReference>
<dbReference type="GO" id="GO:0005737">
    <property type="term" value="C:cytoplasm"/>
    <property type="evidence" value="ECO:0007669"/>
    <property type="project" value="UniProtKB-SubCell"/>
</dbReference>
<name>A0A162MRF1_9HYPO</name>
<dbReference type="InterPro" id="IPR048952">
    <property type="entry name" value="AsnRS_N"/>
</dbReference>
<dbReference type="SUPFAM" id="SSF50249">
    <property type="entry name" value="Nucleic acid-binding proteins"/>
    <property type="match status" value="1"/>
</dbReference>
<comment type="subcellular location">
    <subcellularLocation>
        <location evidence="1">Cytoplasm</location>
    </subcellularLocation>
</comment>
<dbReference type="NCBIfam" id="TIGR00457">
    <property type="entry name" value="asnS"/>
    <property type="match status" value="1"/>
</dbReference>
<keyword evidence="8" id="KW-0648">Protein biosynthesis</keyword>
<evidence type="ECO:0000259" key="14">
    <source>
        <dbReference type="PROSITE" id="PS50862"/>
    </source>
</evidence>
<feature type="domain" description="Aminoacyl-transfer RNA synthetases class-II family profile" evidence="14">
    <location>
        <begin position="293"/>
        <end position="588"/>
    </location>
</feature>
<dbReference type="InterPro" id="IPR004522">
    <property type="entry name" value="Asn-tRNA-ligase"/>
</dbReference>
<dbReference type="Pfam" id="PF00152">
    <property type="entry name" value="tRNA-synt_2"/>
    <property type="match status" value="1"/>
</dbReference>
<dbReference type="PANTHER" id="PTHR22594">
    <property type="entry name" value="ASPARTYL/LYSYL-TRNA SYNTHETASE"/>
    <property type="match status" value="1"/>
</dbReference>
<evidence type="ECO:0000313" key="16">
    <source>
        <dbReference type="Proteomes" id="UP000076874"/>
    </source>
</evidence>
<evidence type="ECO:0000256" key="4">
    <source>
        <dbReference type="ARBA" id="ARBA00022490"/>
    </source>
</evidence>